<gene>
    <name evidence="2" type="ORF">CFIO01_06886</name>
</gene>
<proteinExistence type="predicted"/>
<dbReference type="eggNOG" id="ENOG502RW30">
    <property type="taxonomic scope" value="Eukaryota"/>
</dbReference>
<evidence type="ECO:0000313" key="2">
    <source>
        <dbReference type="EMBL" id="EXF85580.1"/>
    </source>
</evidence>
<dbReference type="HOGENOM" id="CLU_103005_0_0_1"/>
<sequence>MAEQDHRWMIETGRLSDFTIICQGEEIHVHKTMLVGHSKGFETFFNDDLQNKDNVMVFEDDEPELMRHLLDYFYKGTTEWNVPQADLKLHVRLWVLARRLGARTVMFTVEKRMMTALESYESKIRVLGFIDTVFTDPICSMSALGYIAGEAALALFLDKQRPEAAYNVILVADKYQTLATMMLWWSYRYTSFTEDHGITAVISTGQVR</sequence>
<dbReference type="Proteomes" id="UP000020467">
    <property type="component" value="Unassembled WGS sequence"/>
</dbReference>
<dbReference type="InterPro" id="IPR000210">
    <property type="entry name" value="BTB/POZ_dom"/>
</dbReference>
<dbReference type="OrthoDB" id="6359816at2759"/>
<name>A0A010RA47_9PEZI</name>
<dbReference type="AlphaFoldDB" id="A0A010RA47"/>
<comment type="caution">
    <text evidence="2">The sequence shown here is derived from an EMBL/GenBank/DDBJ whole genome shotgun (WGS) entry which is preliminary data.</text>
</comment>
<dbReference type="EMBL" id="JARH01000085">
    <property type="protein sequence ID" value="EXF85580.1"/>
    <property type="molecule type" value="Genomic_DNA"/>
</dbReference>
<dbReference type="PROSITE" id="PS50097">
    <property type="entry name" value="BTB"/>
    <property type="match status" value="1"/>
</dbReference>
<accession>A0A010RA47</accession>
<dbReference type="Gene3D" id="3.30.710.10">
    <property type="entry name" value="Potassium Channel Kv1.1, Chain A"/>
    <property type="match status" value="1"/>
</dbReference>
<keyword evidence="3" id="KW-1185">Reference proteome</keyword>
<dbReference type="Pfam" id="PF00651">
    <property type="entry name" value="BTB"/>
    <property type="match status" value="1"/>
</dbReference>
<feature type="domain" description="BTB" evidence="1">
    <location>
        <begin position="16"/>
        <end position="82"/>
    </location>
</feature>
<dbReference type="CDD" id="cd18186">
    <property type="entry name" value="BTB_POZ_ZBTB_KLHL-like"/>
    <property type="match status" value="1"/>
</dbReference>
<evidence type="ECO:0000313" key="3">
    <source>
        <dbReference type="Proteomes" id="UP000020467"/>
    </source>
</evidence>
<dbReference type="KEGG" id="cfj:CFIO01_06886"/>
<evidence type="ECO:0000259" key="1">
    <source>
        <dbReference type="PROSITE" id="PS50097"/>
    </source>
</evidence>
<dbReference type="InterPro" id="IPR011333">
    <property type="entry name" value="SKP1/BTB/POZ_sf"/>
</dbReference>
<dbReference type="STRING" id="1445577.A0A010RA47"/>
<reference evidence="2 3" key="1">
    <citation type="submission" date="2014-02" db="EMBL/GenBank/DDBJ databases">
        <title>The genome sequence of Colletotrichum fioriniae PJ7.</title>
        <authorList>
            <person name="Baroncelli R."/>
            <person name="Thon M.R."/>
        </authorList>
    </citation>
    <scope>NUCLEOTIDE SEQUENCE [LARGE SCALE GENOMIC DNA]</scope>
    <source>
        <strain evidence="2 3">PJ7</strain>
    </source>
</reference>
<dbReference type="SUPFAM" id="SSF54695">
    <property type="entry name" value="POZ domain"/>
    <property type="match status" value="1"/>
</dbReference>
<dbReference type="SMART" id="SM00225">
    <property type="entry name" value="BTB"/>
    <property type="match status" value="1"/>
</dbReference>
<protein>
    <submittedName>
        <fullName evidence="2">BTB/POZ domain-containing protein</fullName>
    </submittedName>
</protein>
<organism evidence="2 3">
    <name type="scientific">Colletotrichum fioriniae PJ7</name>
    <dbReference type="NCBI Taxonomy" id="1445577"/>
    <lineage>
        <taxon>Eukaryota</taxon>
        <taxon>Fungi</taxon>
        <taxon>Dikarya</taxon>
        <taxon>Ascomycota</taxon>
        <taxon>Pezizomycotina</taxon>
        <taxon>Sordariomycetes</taxon>
        <taxon>Hypocreomycetidae</taxon>
        <taxon>Glomerellales</taxon>
        <taxon>Glomerellaceae</taxon>
        <taxon>Colletotrichum</taxon>
        <taxon>Colletotrichum acutatum species complex</taxon>
    </lineage>
</organism>